<feature type="region of interest" description="Disordered" evidence="2">
    <location>
        <begin position="237"/>
        <end position="293"/>
    </location>
</feature>
<keyword evidence="4" id="KW-1185">Reference proteome</keyword>
<feature type="domain" description="SURP motif" evidence="3">
    <location>
        <begin position="157"/>
        <end position="187"/>
    </location>
</feature>
<dbReference type="Gene3D" id="1.10.10.790">
    <property type="entry name" value="Surp module"/>
    <property type="match status" value="1"/>
</dbReference>
<dbReference type="SUPFAM" id="SSF109905">
    <property type="entry name" value="Surp module (SWAP domain)"/>
    <property type="match status" value="1"/>
</dbReference>
<dbReference type="EC" id="3.5.1.23" evidence="1"/>
<evidence type="ECO:0000256" key="2">
    <source>
        <dbReference type="SAM" id="MobiDB-lite"/>
    </source>
</evidence>
<dbReference type="InterPro" id="IPR035967">
    <property type="entry name" value="SWAP/Surp_sf"/>
</dbReference>
<proteinExistence type="predicted"/>
<dbReference type="Proteomes" id="UP000095280">
    <property type="component" value="Unplaced"/>
</dbReference>
<sequence length="803" mass="87970">MMKQTAAGRAPTEKPDSSRTQPQVASAAAALAAESRQVRVELSTACRDRTSRNRDLMDNQMLMAGRKSVPIPTYPSSAAIWGRPPIDTCRRCPGCPFNAQPKEMELAGGKKKNIVAVREMHHRQGHGAGNRSLTKRHQYAMVEHGSQRGAGAIRVLVCQRESDNPRLQFLSTTNSASHVYYRWRLYSNPAWRHAAHNWRLADFRMRLTGAATANQRLHRRHASELIRNEIRCRLTPSAAHGRVRLRPAGGHRSNRQPGANGSPADRPQADDKDEPRTSWPRQGGSVSTTKRPEHSEAMVWCLEHAESAHGNCDSIASAVPRTPRWSREAAVRPPRMPRVFARLGACLQAVKHRQPASSVIRAWSEWALYQPDYLMRLNNAFLGLLVPDQQQQQQLFGVGLCRRRAGEGSVSFQVARRCRSLRDLDGQPLLPGIADYDGDPLDVDGQPLAFVGRRRLHQVEMGGSGRLRGSGSGAGLPILSTAMRPPRPVAVLPVAAAPRSAQPPPADGSVCGRRLPAPPDTLVPTARVNLDEPAGHPMAPGCGAARRRNARSVGPIPQFLFNLTGSDSLMNIVDKEMVPLSQTLPEPFSHLGEVTLFNVFYELFPLCTSILAEDSSGRLFHARNMDFGLFLGWNVTNSSWIIADYLRPLLSMWSSIGVANWVFLSSHYAGYIGVLTGLRPHQFSLLSVNSAPASAPRPRAWPELLTDIWERAAAGNHSWYLLQTNNMITGNLPIPLTTGEVPAMPCMAKKGQDEAASFSGLFNVLSFDSFVLNKADALHGADAGGRCHSGGVQASVPRPCAPW</sequence>
<evidence type="ECO:0000256" key="1">
    <source>
        <dbReference type="ARBA" id="ARBA00011891"/>
    </source>
</evidence>
<feature type="region of interest" description="Disordered" evidence="2">
    <location>
        <begin position="497"/>
        <end position="518"/>
    </location>
</feature>
<evidence type="ECO:0000259" key="3">
    <source>
        <dbReference type="Pfam" id="PF01805"/>
    </source>
</evidence>
<feature type="compositionally biased region" description="Basic and acidic residues" evidence="2">
    <location>
        <begin position="267"/>
        <end position="276"/>
    </location>
</feature>
<dbReference type="PANTHER" id="PTHR28583">
    <property type="entry name" value="ACID AMIDASE"/>
    <property type="match status" value="1"/>
</dbReference>
<reference evidence="5" key="1">
    <citation type="submission" date="2016-11" db="UniProtKB">
        <authorList>
            <consortium name="WormBaseParasite"/>
        </authorList>
    </citation>
    <scope>IDENTIFICATION</scope>
</reference>
<organism evidence="4 5">
    <name type="scientific">Macrostomum lignano</name>
    <dbReference type="NCBI Taxonomy" id="282301"/>
    <lineage>
        <taxon>Eukaryota</taxon>
        <taxon>Metazoa</taxon>
        <taxon>Spiralia</taxon>
        <taxon>Lophotrochozoa</taxon>
        <taxon>Platyhelminthes</taxon>
        <taxon>Rhabditophora</taxon>
        <taxon>Macrostomorpha</taxon>
        <taxon>Macrostomida</taxon>
        <taxon>Macrostomidae</taxon>
        <taxon>Macrostomum</taxon>
    </lineage>
</organism>
<dbReference type="GO" id="GO:0017040">
    <property type="term" value="F:N-acylsphingosine amidohydrolase activity"/>
    <property type="evidence" value="ECO:0007669"/>
    <property type="project" value="UniProtKB-EC"/>
</dbReference>
<dbReference type="Pfam" id="PF01805">
    <property type="entry name" value="Surp"/>
    <property type="match status" value="1"/>
</dbReference>
<dbReference type="GO" id="GO:0006396">
    <property type="term" value="P:RNA processing"/>
    <property type="evidence" value="ECO:0007669"/>
    <property type="project" value="InterPro"/>
</dbReference>
<dbReference type="WBParaSite" id="maker-unitig_38306-snap-gene-0.2-mRNA-1">
    <property type="protein sequence ID" value="maker-unitig_38306-snap-gene-0.2-mRNA-1"/>
    <property type="gene ID" value="maker-unitig_38306-snap-gene-0.2"/>
</dbReference>
<dbReference type="PANTHER" id="PTHR28583:SF1">
    <property type="entry name" value="ACID CERAMIDASE"/>
    <property type="match status" value="1"/>
</dbReference>
<evidence type="ECO:0000313" key="4">
    <source>
        <dbReference type="Proteomes" id="UP000095280"/>
    </source>
</evidence>
<dbReference type="AlphaFoldDB" id="A0A1I8FKL0"/>
<name>A0A1I8FKL0_9PLAT</name>
<dbReference type="GO" id="GO:0003723">
    <property type="term" value="F:RNA binding"/>
    <property type="evidence" value="ECO:0007669"/>
    <property type="project" value="InterPro"/>
</dbReference>
<accession>A0A1I8FKL0</accession>
<dbReference type="InterPro" id="IPR000061">
    <property type="entry name" value="Surp"/>
</dbReference>
<feature type="region of interest" description="Disordered" evidence="2">
    <location>
        <begin position="1"/>
        <end position="27"/>
    </location>
</feature>
<evidence type="ECO:0000313" key="5">
    <source>
        <dbReference type="WBParaSite" id="maker-unitig_38306-snap-gene-0.2-mRNA-1"/>
    </source>
</evidence>
<protein>
    <recommendedName>
        <fullName evidence="1">ceramidase</fullName>
        <ecNumber evidence="1">3.5.1.23</ecNumber>
    </recommendedName>
</protein>